<feature type="region of interest" description="Disordered" evidence="2">
    <location>
        <begin position="413"/>
        <end position="451"/>
    </location>
</feature>
<keyword evidence="4" id="KW-1185">Reference proteome</keyword>
<feature type="compositionally biased region" description="Low complexity" evidence="2">
    <location>
        <begin position="441"/>
        <end position="450"/>
    </location>
</feature>
<proteinExistence type="inferred from homology"/>
<dbReference type="RefSeq" id="XP_017777554.1">
    <property type="nucleotide sequence ID" value="XM_017922065.1"/>
</dbReference>
<gene>
    <name evidence="5" type="primary">LOC108563405</name>
</gene>
<dbReference type="GeneID" id="108563405"/>
<accession>A0ABM1MSK4</accession>
<feature type="region of interest" description="Disordered" evidence="2">
    <location>
        <begin position="878"/>
        <end position="940"/>
    </location>
</feature>
<dbReference type="PANTHER" id="PTHR11977:SF45">
    <property type="entry name" value="SUPERVILLIN"/>
    <property type="match status" value="1"/>
</dbReference>
<feature type="compositionally biased region" description="Polar residues" evidence="2">
    <location>
        <begin position="140"/>
        <end position="159"/>
    </location>
</feature>
<evidence type="ECO:0000259" key="3">
    <source>
        <dbReference type="PROSITE" id="PS51089"/>
    </source>
</evidence>
<feature type="compositionally biased region" description="Low complexity" evidence="2">
    <location>
        <begin position="54"/>
        <end position="68"/>
    </location>
</feature>
<feature type="region of interest" description="Disordered" evidence="2">
    <location>
        <begin position="215"/>
        <end position="331"/>
    </location>
</feature>
<sequence length="2104" mass="237806">MSEQRTESRAERMARYKEERRRQLAVQFSESANRLQKDSSSGSDGPRTTKASRLRAAANANNDANSSLKIDNAKESPKSPVSSITSPCDSPRPKYEKDKSSKRKSNLNRSLNCEEVPVDANDDNKNRRRRRRFFPPEVLVNSNEQTSRSDASLTANLSPLSSPITASATTLRAIPRKSELSIHMENARKGVTSAPSSTVHQDIAAKFNVTARTRRVVTSSPLKQRPSSDKEINGNMKQSNKENIKRKTDEISKKQKQVPQNNNDSSSTRSTRISKRMEELSNLTRETLARVERLANRSKESPKRDPPAKKKEQEVTPSPPVSILKRKVSQEESKTLVTPPVTFSPNVIEPATTNRKQGILKKRRSLDESQVLRHRSCSPDVAGKSDARSILKTKRRSSLEEITRVSTDGIQGILKRRTSRNEDDFDNSLNSPQSILKRRSGASSAGSSSSTHHHVSIATAVILAAAEGAEIILDSVKPILKKKSFSEDCPNGDANNDLKPILKKKSSTDTDDSEEKPKRPILKQKDTNSNQNLNDSCSECEVKPILKPRLSFGEPSNGEMGEWRTNDRRRSQTLTDLEFTMNGVVPRDRDRDLSRPRVISVSELVMSFEKSTGAIPKRSSLKRQSDNRYRTQPITFNEFEASLNYVQSPQREEFPRLTLTSPQGNNHSVQSLLDLTSSLENENRLSSYLSNSVPNTSSDSGVGKMSSDSAFQSLGDGLELEQDDTSPKKVIPKLEMQMKAIAEEAKKMKLLKVNAGIQKYKNRSTVSSTSRYSTQPVTLDEVQEAAKIKREDEEKEDTSDEDPCNLSLSERIKLFTKKQQEELDSVKLESPKRRTRFITQPVTYDEVKSAISLNCDYYTRSPSPYALDSESDRKGILKASPRHRSKSPPPPSPYKMLNSDPKPKSILKSESAAAVPDFTYDEGISSNDSDDTDTENRPGDFKINLLKKYSSSDESSGGKEIQSIIGREAMLKRRQLRSTNSNGCVIQKSKSQAGVAAEQQRQLAAEAAAAVAAGGIRKSKTTDAMRRIEKIQEQLKQSGDNDWKRRIPTLNNSNQEINLLNSRNLYNDELSDFSNLKAKKDELDASSKQWKSRVEKSDATNYSVTGRMQQIKDVPNISINISIADKVRRMPKAKRFKGKDGDDTKETISTPVSPEIDNGGTFRRSISVPNNAENDSSGSDSSLRSSGRKVKVTRPDDDTFQSFFQSVKEMRTEERVEVSLDDFDSVSRQTETLLVQKKNVRVQRRVKGASKNPLKVLAARSDIQSEYTEVATGIAERESKRLNVEKLARNSNLAMEALAGLASKEDFAAVSLKKGSNNHISYLPFNNMMLLQIKGRRHVQTRLVEPVATSINQGDNYILITPDALFNYIGSYSNVIEQSRAADIINHIQSTRDMGCKVEKAIVLGEKSYGSSKDSDKFWKLLNADEKKIVEAGHPDEDEVYETRMIDTNMIYYVENDELVPLEEYWGKIPKIEMLQPSRVLVFDFGSEMYVWSGKTANPDVKKTALNLAKQLWDSGYNYSDCELCPLNIANVLGARAKVDQSLKADARPDWAIFAKISQHRETILFREKFLDWPDYSRVIRVKDSGNEKNNSEATIDIKPCNANELICEYVEPNFETEGSLLGRGRNYFNEETNIHSEIKTLSVTNMRILENTWEELPEESKGHFYDGDSYIIRWKFRVTVTGRELSGKPSKHAQVGRDRCIYFYWLGKNSSMNEQGVAALLTIELDKVENAKQCRVLQGLEPPVFLQLFDGKMFVHSGKRDQDINDERLYICRGEVESESSLVEVPCSMRSLRSRTTFVYVNKNTVVVWKGCKASDQTKKVTNTMQEFILSEKPEEFGLEDEVELKVYEEGQEDESFLECLGEKRHLYESLLESNEKYEETMKLFKFNSIHGKFEVTETLCQHRSKDFVTPYPFLQSELYSANQPALYLLDNGHELWLWQGWWPERDTDLELSEQTGSGAIRWQAERKAAMQTAIDYWALRHPNFEAKTAPAFLVWAGLEPLSFTNLFPIWCDRDDIAGLNIKEGKKAGDKVLIEKELTLLTRTTYPLSELLQRPLPDGVNPTHLENYLSLEDFDKLLSMSKEEFQKLPIWKQNSLKKEKGLF</sequence>
<dbReference type="Gene3D" id="1.10.950.10">
    <property type="entry name" value="Villin headpiece domain"/>
    <property type="match status" value="1"/>
</dbReference>
<feature type="region of interest" description="Disordered" evidence="2">
    <location>
        <begin position="355"/>
        <end position="388"/>
    </location>
</feature>
<evidence type="ECO:0000313" key="4">
    <source>
        <dbReference type="Proteomes" id="UP000695000"/>
    </source>
</evidence>
<reference evidence="5" key="1">
    <citation type="submission" date="2025-08" db="UniProtKB">
        <authorList>
            <consortium name="RefSeq"/>
        </authorList>
    </citation>
    <scope>IDENTIFICATION</scope>
    <source>
        <tissue evidence="5">Whole Larva</tissue>
    </source>
</reference>
<dbReference type="SMART" id="SM00153">
    <property type="entry name" value="VHP"/>
    <property type="match status" value="1"/>
</dbReference>
<feature type="compositionally biased region" description="Basic and acidic residues" evidence="2">
    <location>
        <begin position="287"/>
        <end position="314"/>
    </location>
</feature>
<feature type="region of interest" description="Disordered" evidence="2">
    <location>
        <begin position="1131"/>
        <end position="1194"/>
    </location>
</feature>
<dbReference type="SMART" id="SM00262">
    <property type="entry name" value="GEL"/>
    <property type="match status" value="4"/>
</dbReference>
<dbReference type="Pfam" id="PF02209">
    <property type="entry name" value="VHP"/>
    <property type="match status" value="1"/>
</dbReference>
<feature type="domain" description="HP" evidence="3">
    <location>
        <begin position="2041"/>
        <end position="2104"/>
    </location>
</feature>
<feature type="compositionally biased region" description="Low complexity" evidence="2">
    <location>
        <begin position="1175"/>
        <end position="1185"/>
    </location>
</feature>
<protein>
    <submittedName>
        <fullName evidence="5">Supervillin isoform X1</fullName>
    </submittedName>
</protein>
<dbReference type="InterPro" id="IPR007122">
    <property type="entry name" value="Villin/Gelsolin"/>
</dbReference>
<organism evidence="4 5">
    <name type="scientific">Nicrophorus vespilloides</name>
    <name type="common">Boreal carrion beetle</name>
    <dbReference type="NCBI Taxonomy" id="110193"/>
    <lineage>
        <taxon>Eukaryota</taxon>
        <taxon>Metazoa</taxon>
        <taxon>Ecdysozoa</taxon>
        <taxon>Arthropoda</taxon>
        <taxon>Hexapoda</taxon>
        <taxon>Insecta</taxon>
        <taxon>Pterygota</taxon>
        <taxon>Neoptera</taxon>
        <taxon>Endopterygota</taxon>
        <taxon>Coleoptera</taxon>
        <taxon>Polyphaga</taxon>
        <taxon>Staphyliniformia</taxon>
        <taxon>Silphidae</taxon>
        <taxon>Nicrophorinae</taxon>
        <taxon>Nicrophorus</taxon>
    </lineage>
</organism>
<dbReference type="InterPro" id="IPR036886">
    <property type="entry name" value="Villin_headpiece_dom_sf"/>
</dbReference>
<dbReference type="Pfam" id="PF00626">
    <property type="entry name" value="Gelsolin"/>
    <property type="match status" value="1"/>
</dbReference>
<feature type="compositionally biased region" description="Basic and acidic residues" evidence="2">
    <location>
        <begin position="515"/>
        <end position="526"/>
    </location>
</feature>
<feature type="region of interest" description="Disordered" evidence="2">
    <location>
        <begin position="484"/>
        <end position="536"/>
    </location>
</feature>
<feature type="compositionally biased region" description="Basic and acidic residues" evidence="2">
    <location>
        <begin position="1"/>
        <end position="22"/>
    </location>
</feature>
<feature type="compositionally biased region" description="Polar residues" evidence="2">
    <location>
        <begin position="79"/>
        <end position="88"/>
    </location>
</feature>
<name>A0ABM1MSK4_NICVS</name>
<feature type="region of interest" description="Disordered" evidence="2">
    <location>
        <begin position="548"/>
        <end position="571"/>
    </location>
</feature>
<evidence type="ECO:0000313" key="5">
    <source>
        <dbReference type="RefSeq" id="XP_017777554.1"/>
    </source>
</evidence>
<dbReference type="InterPro" id="IPR003128">
    <property type="entry name" value="Villin_headpiece"/>
</dbReference>
<feature type="region of interest" description="Disordered" evidence="2">
    <location>
        <begin position="687"/>
        <end position="710"/>
    </location>
</feature>
<comment type="similarity">
    <text evidence="1">Belongs to the villin/gelsolin family.</text>
</comment>
<feature type="compositionally biased region" description="Basic and acidic residues" evidence="2">
    <location>
        <begin position="561"/>
        <end position="570"/>
    </location>
</feature>
<feature type="region of interest" description="Disordered" evidence="2">
    <location>
        <begin position="1"/>
        <end position="159"/>
    </location>
</feature>
<dbReference type="SUPFAM" id="SSF47050">
    <property type="entry name" value="VHP, Villin headpiece domain"/>
    <property type="match status" value="1"/>
</dbReference>
<dbReference type="PANTHER" id="PTHR11977">
    <property type="entry name" value="VILLIN"/>
    <property type="match status" value="1"/>
</dbReference>
<evidence type="ECO:0000256" key="2">
    <source>
        <dbReference type="SAM" id="MobiDB-lite"/>
    </source>
</evidence>
<dbReference type="Proteomes" id="UP000695000">
    <property type="component" value="Unplaced"/>
</dbReference>
<evidence type="ECO:0000256" key="1">
    <source>
        <dbReference type="ARBA" id="ARBA00008418"/>
    </source>
</evidence>
<feature type="compositionally biased region" description="Polar residues" evidence="2">
    <location>
        <begin position="26"/>
        <end position="43"/>
    </location>
</feature>
<feature type="compositionally biased region" description="Polar residues" evidence="2">
    <location>
        <begin position="527"/>
        <end position="536"/>
    </location>
</feature>
<dbReference type="PROSITE" id="PS51089">
    <property type="entry name" value="HP"/>
    <property type="match status" value="1"/>
</dbReference>
<feature type="compositionally biased region" description="Basic and acidic residues" evidence="2">
    <location>
        <begin position="239"/>
        <end position="253"/>
    </location>
</feature>
<dbReference type="Gene3D" id="3.40.20.10">
    <property type="entry name" value="Severin"/>
    <property type="match status" value="5"/>
</dbReference>
<dbReference type="InterPro" id="IPR007123">
    <property type="entry name" value="Gelsolin-like_dom"/>
</dbReference>
<dbReference type="SUPFAM" id="SSF55753">
    <property type="entry name" value="Actin depolymerizing proteins"/>
    <property type="match status" value="5"/>
</dbReference>
<dbReference type="InterPro" id="IPR029006">
    <property type="entry name" value="ADF-H/Gelsolin-like_dom_sf"/>
</dbReference>